<reference evidence="1" key="2">
    <citation type="submission" date="2020-09" db="EMBL/GenBank/DDBJ databases">
        <authorList>
            <person name="Sun Q."/>
            <person name="Ohkuma M."/>
        </authorList>
    </citation>
    <scope>NUCLEOTIDE SEQUENCE</scope>
    <source>
        <strain evidence="1">JCM 4637</strain>
    </source>
</reference>
<protein>
    <submittedName>
        <fullName evidence="1">Uncharacterized protein</fullName>
    </submittedName>
</protein>
<evidence type="ECO:0000313" key="2">
    <source>
        <dbReference type="Proteomes" id="UP000638353"/>
    </source>
</evidence>
<reference evidence="1" key="1">
    <citation type="journal article" date="2014" name="Int. J. Syst. Evol. Microbiol.">
        <title>Complete genome sequence of Corynebacterium casei LMG S-19264T (=DSM 44701T), isolated from a smear-ripened cheese.</title>
        <authorList>
            <consortium name="US DOE Joint Genome Institute (JGI-PGF)"/>
            <person name="Walter F."/>
            <person name="Albersmeier A."/>
            <person name="Kalinowski J."/>
            <person name="Ruckert C."/>
        </authorList>
    </citation>
    <scope>NUCLEOTIDE SEQUENCE</scope>
    <source>
        <strain evidence="1">JCM 4637</strain>
    </source>
</reference>
<organism evidence="1 2">
    <name type="scientific">Streptomyces finlayi</name>
    <dbReference type="NCBI Taxonomy" id="67296"/>
    <lineage>
        <taxon>Bacteria</taxon>
        <taxon>Bacillati</taxon>
        <taxon>Actinomycetota</taxon>
        <taxon>Actinomycetes</taxon>
        <taxon>Kitasatosporales</taxon>
        <taxon>Streptomycetaceae</taxon>
        <taxon>Streptomyces</taxon>
    </lineage>
</organism>
<sequence length="156" mass="17708">MSEDQMSADAYTSGPVDRVAQEVREGAADAVLAVAVRSYTAFAIHVRFHDDMTEDVLPVLWSVIPEEERDTYPVRLEEFVNTYRERLARLYAEYGPQSVTAQYGRRELLAYPVSLIVLEQLVEVRSRYALAARWNGKLPDRWLNDVSATWGVGALL</sequence>
<accession>A0A918XAF5</accession>
<evidence type="ECO:0000313" key="1">
    <source>
        <dbReference type="EMBL" id="GHD19945.1"/>
    </source>
</evidence>
<dbReference type="Proteomes" id="UP000638353">
    <property type="component" value="Unassembled WGS sequence"/>
</dbReference>
<name>A0A918XAF5_9ACTN</name>
<comment type="caution">
    <text evidence="1">The sequence shown here is derived from an EMBL/GenBank/DDBJ whole genome shotgun (WGS) entry which is preliminary data.</text>
</comment>
<dbReference type="EMBL" id="BMVC01000037">
    <property type="protein sequence ID" value="GHD19945.1"/>
    <property type="molecule type" value="Genomic_DNA"/>
</dbReference>
<gene>
    <name evidence="1" type="ORF">GCM10010334_84000</name>
</gene>
<dbReference type="AlphaFoldDB" id="A0A918XAF5"/>
<proteinExistence type="predicted"/>
<dbReference type="RefSeq" id="WP_189828673.1">
    <property type="nucleotide sequence ID" value="NZ_BMVC01000037.1"/>
</dbReference>